<feature type="compositionally biased region" description="Basic residues" evidence="1">
    <location>
        <begin position="163"/>
        <end position="173"/>
    </location>
</feature>
<gene>
    <name evidence="3" type="ORF">FXF68_30245</name>
</gene>
<dbReference type="EMBL" id="VSRQ01000007">
    <property type="protein sequence ID" value="TYK44983.1"/>
    <property type="molecule type" value="Genomic_DNA"/>
</dbReference>
<evidence type="ECO:0000256" key="2">
    <source>
        <dbReference type="SAM" id="Phobius"/>
    </source>
</evidence>
<evidence type="ECO:0000256" key="1">
    <source>
        <dbReference type="SAM" id="MobiDB-lite"/>
    </source>
</evidence>
<name>A0A5D3F9U8_9ACTN</name>
<keyword evidence="2" id="KW-0812">Transmembrane</keyword>
<feature type="region of interest" description="Disordered" evidence="1">
    <location>
        <begin position="154"/>
        <end position="202"/>
    </location>
</feature>
<keyword evidence="4" id="KW-1185">Reference proteome</keyword>
<feature type="compositionally biased region" description="Low complexity" evidence="1">
    <location>
        <begin position="174"/>
        <end position="196"/>
    </location>
</feature>
<sequence>MNDLDVVNGVRAEVGEPSADRLAEGRARLIAGIAEPGPIHARVRRPMFGRRTALAGGLVLAAAAAGVVIVQSDGEDARPRSEAADFLNRAALVSAKSPALRLPPGMFLYAEQVLKVGAPNGLFRPGLYAGLPFTPQKALDALPTDPARLLRLATRPAVGTTVTRRRPPPRRSRGSSATGCSSRTSRPASAAPPTARWPDCPE</sequence>
<comment type="caution">
    <text evidence="3">The sequence shown here is derived from an EMBL/GenBank/DDBJ whole genome shotgun (WGS) entry which is preliminary data.</text>
</comment>
<organism evidence="3 4">
    <name type="scientific">Actinomadura decatromicini</name>
    <dbReference type="NCBI Taxonomy" id="2604572"/>
    <lineage>
        <taxon>Bacteria</taxon>
        <taxon>Bacillati</taxon>
        <taxon>Actinomycetota</taxon>
        <taxon>Actinomycetes</taxon>
        <taxon>Streptosporangiales</taxon>
        <taxon>Thermomonosporaceae</taxon>
        <taxon>Actinomadura</taxon>
    </lineage>
</organism>
<evidence type="ECO:0000313" key="4">
    <source>
        <dbReference type="Proteomes" id="UP000323505"/>
    </source>
</evidence>
<reference evidence="3 4" key="1">
    <citation type="submission" date="2019-08" db="EMBL/GenBank/DDBJ databases">
        <title>Actinomadura sp. nov. CYP1-5 isolated from mountain soil.</title>
        <authorList>
            <person name="Songsumanus A."/>
            <person name="Kuncharoen N."/>
            <person name="Kudo T."/>
            <person name="Yuki M."/>
            <person name="Igarashi Y."/>
            <person name="Tanasupawat S."/>
        </authorList>
    </citation>
    <scope>NUCLEOTIDE SEQUENCE [LARGE SCALE GENOMIC DNA]</scope>
    <source>
        <strain evidence="3 4">CYP1-5</strain>
    </source>
</reference>
<protein>
    <submittedName>
        <fullName evidence="3">Uncharacterized protein</fullName>
    </submittedName>
</protein>
<keyword evidence="2" id="KW-0472">Membrane</keyword>
<dbReference type="AlphaFoldDB" id="A0A5D3F9U8"/>
<accession>A0A5D3F9U8</accession>
<evidence type="ECO:0000313" key="3">
    <source>
        <dbReference type="EMBL" id="TYK44983.1"/>
    </source>
</evidence>
<dbReference type="RefSeq" id="WP_148765185.1">
    <property type="nucleotide sequence ID" value="NZ_VSRQ01000007.1"/>
</dbReference>
<proteinExistence type="predicted"/>
<keyword evidence="2" id="KW-1133">Transmembrane helix</keyword>
<feature type="transmembrane region" description="Helical" evidence="2">
    <location>
        <begin position="52"/>
        <end position="70"/>
    </location>
</feature>
<dbReference type="Proteomes" id="UP000323505">
    <property type="component" value="Unassembled WGS sequence"/>
</dbReference>